<evidence type="ECO:0000313" key="1">
    <source>
        <dbReference type="EMBL" id="MDU9690683.1"/>
    </source>
</evidence>
<comment type="caution">
    <text evidence="1">The sequence shown here is derived from an EMBL/GenBank/DDBJ whole genome shotgun (WGS) entry which is preliminary data.</text>
</comment>
<dbReference type="RefSeq" id="WP_258232102.1">
    <property type="nucleotide sequence ID" value="NZ_CP129633.1"/>
</dbReference>
<name>A0AAX6N420_PRIAR</name>
<accession>A0AAX6N420</accession>
<sequence length="41" mass="4596">MIGNSEAVNAPEEEEKCLLSSKKAAEKQTEQLVFTHIYEIS</sequence>
<evidence type="ECO:0000313" key="2">
    <source>
        <dbReference type="Proteomes" id="UP001269400"/>
    </source>
</evidence>
<reference evidence="1" key="2">
    <citation type="submission" date="2022-12" db="EMBL/GenBank/DDBJ databases">
        <authorList>
            <person name="Dechsakulwatana C."/>
            <person name="Rungsihiranrut A."/>
            <person name="Muangchinda C."/>
            <person name="Ningthoujam R."/>
            <person name="Klankeo P."/>
            <person name="Pinyakong O."/>
        </authorList>
    </citation>
    <scope>NUCLEOTIDE SEQUENCE</scope>
    <source>
        <strain evidence="1">TL01-2</strain>
    </source>
</reference>
<dbReference type="AlphaFoldDB" id="A0AAX6N420"/>
<reference evidence="1" key="1">
    <citation type="journal article" date="2022" name="J Environ Chem Eng">
        <title>Biodegradation of petroleum oil using a constructed nonpathogenic and heavy metal-tolerant bacterial consortium isolated from marine sponges.</title>
        <authorList>
            <person name="Dechsakulwatana C."/>
            <person name="Rungsihiranrut A."/>
            <person name="Muangchinda C."/>
            <person name="Ningthoujam R."/>
            <person name="Klankeo P."/>
            <person name="Pinyakong O."/>
        </authorList>
    </citation>
    <scope>NUCLEOTIDE SEQUENCE</scope>
    <source>
        <strain evidence="1">TL01-2</strain>
    </source>
</reference>
<proteinExistence type="predicted"/>
<gene>
    <name evidence="1" type="ORF">O0Q50_05855</name>
</gene>
<dbReference type="Proteomes" id="UP001269400">
    <property type="component" value="Unassembled WGS sequence"/>
</dbReference>
<organism evidence="1 2">
    <name type="scientific">Priestia aryabhattai</name>
    <name type="common">Bacillus aryabhattai</name>
    <dbReference type="NCBI Taxonomy" id="412384"/>
    <lineage>
        <taxon>Bacteria</taxon>
        <taxon>Bacillati</taxon>
        <taxon>Bacillota</taxon>
        <taxon>Bacilli</taxon>
        <taxon>Bacillales</taxon>
        <taxon>Bacillaceae</taxon>
        <taxon>Priestia</taxon>
    </lineage>
</organism>
<dbReference type="EMBL" id="JAPTGD010000001">
    <property type="protein sequence ID" value="MDU9690683.1"/>
    <property type="molecule type" value="Genomic_DNA"/>
</dbReference>
<protein>
    <submittedName>
        <fullName evidence="1">Uncharacterized protein</fullName>
    </submittedName>
</protein>